<dbReference type="EMBL" id="CALNXK010000661">
    <property type="protein sequence ID" value="CAH3188872.1"/>
    <property type="molecule type" value="Genomic_DNA"/>
</dbReference>
<dbReference type="Proteomes" id="UP001159405">
    <property type="component" value="Unassembled WGS sequence"/>
</dbReference>
<protein>
    <submittedName>
        <fullName evidence="1">Uncharacterized protein</fullName>
    </submittedName>
</protein>
<feature type="non-terminal residue" evidence="1">
    <location>
        <position position="76"/>
    </location>
</feature>
<keyword evidence="2" id="KW-1185">Reference proteome</keyword>
<name>A0ABN8SAY0_9CNID</name>
<evidence type="ECO:0000313" key="1">
    <source>
        <dbReference type="EMBL" id="CAH3188872.1"/>
    </source>
</evidence>
<organism evidence="1 2">
    <name type="scientific">Porites lobata</name>
    <dbReference type="NCBI Taxonomy" id="104759"/>
    <lineage>
        <taxon>Eukaryota</taxon>
        <taxon>Metazoa</taxon>
        <taxon>Cnidaria</taxon>
        <taxon>Anthozoa</taxon>
        <taxon>Hexacorallia</taxon>
        <taxon>Scleractinia</taxon>
        <taxon>Fungiina</taxon>
        <taxon>Poritidae</taxon>
        <taxon>Porites</taxon>
    </lineage>
</organism>
<sequence>MDTEDLAPLRTQSARNPVCEGYVPKNLVAKILAHVEHGHRGPGSIKNPVCEGYVPKNLVAKILAHVEHGHRGPGSI</sequence>
<evidence type="ECO:0000313" key="2">
    <source>
        <dbReference type="Proteomes" id="UP001159405"/>
    </source>
</evidence>
<accession>A0ABN8SAY0</accession>
<gene>
    <name evidence="1" type="ORF">PLOB_00041662</name>
</gene>
<comment type="caution">
    <text evidence="1">The sequence shown here is derived from an EMBL/GenBank/DDBJ whole genome shotgun (WGS) entry which is preliminary data.</text>
</comment>
<reference evidence="1 2" key="1">
    <citation type="submission" date="2022-05" db="EMBL/GenBank/DDBJ databases">
        <authorList>
            <consortium name="Genoscope - CEA"/>
            <person name="William W."/>
        </authorList>
    </citation>
    <scope>NUCLEOTIDE SEQUENCE [LARGE SCALE GENOMIC DNA]</scope>
</reference>
<proteinExistence type="predicted"/>